<comment type="caution">
    <text evidence="7">The sequence shown here is derived from an EMBL/GenBank/DDBJ whole genome shotgun (WGS) entry which is preliminary data.</text>
</comment>
<evidence type="ECO:0000256" key="4">
    <source>
        <dbReference type="ARBA" id="ARBA00022840"/>
    </source>
</evidence>
<dbReference type="InterPro" id="IPR017441">
    <property type="entry name" value="Protein_kinase_ATP_BS"/>
</dbReference>
<dbReference type="Pfam" id="PF00069">
    <property type="entry name" value="Pkinase"/>
    <property type="match status" value="1"/>
</dbReference>
<evidence type="ECO:0000259" key="6">
    <source>
        <dbReference type="PROSITE" id="PS50011"/>
    </source>
</evidence>
<gene>
    <name evidence="7" type="ORF">POM99_18365</name>
</gene>
<feature type="binding site" evidence="5">
    <location>
        <position position="115"/>
    </location>
    <ligand>
        <name>ATP</name>
        <dbReference type="ChEBI" id="CHEBI:30616"/>
    </ligand>
</feature>
<evidence type="ECO:0000256" key="1">
    <source>
        <dbReference type="ARBA" id="ARBA00022679"/>
    </source>
</evidence>
<dbReference type="Gene3D" id="1.10.510.10">
    <property type="entry name" value="Transferase(Phosphotransferase) domain 1"/>
    <property type="match status" value="1"/>
</dbReference>
<proteinExistence type="predicted"/>
<dbReference type="InterPro" id="IPR008271">
    <property type="entry name" value="Ser/Thr_kinase_AS"/>
</dbReference>
<feature type="domain" description="Protein kinase" evidence="6">
    <location>
        <begin position="84"/>
        <end position="442"/>
    </location>
</feature>
<dbReference type="CDD" id="cd14014">
    <property type="entry name" value="STKc_PknB_like"/>
    <property type="match status" value="1"/>
</dbReference>
<dbReference type="Proteomes" id="UP001222770">
    <property type="component" value="Unassembled WGS sequence"/>
</dbReference>
<keyword evidence="3 7" id="KW-0418">Kinase</keyword>
<keyword evidence="1" id="KW-0808">Transferase</keyword>
<dbReference type="PANTHER" id="PTHR43289">
    <property type="entry name" value="MITOGEN-ACTIVATED PROTEIN KINASE KINASE KINASE 20-RELATED"/>
    <property type="match status" value="1"/>
</dbReference>
<protein>
    <submittedName>
        <fullName evidence="7">Serine/threonine-protein kinase</fullName>
    </submittedName>
</protein>
<dbReference type="GO" id="GO:0016301">
    <property type="term" value="F:kinase activity"/>
    <property type="evidence" value="ECO:0007669"/>
    <property type="project" value="UniProtKB-KW"/>
</dbReference>
<sequence>MSETPRLAPDPAIERRVLALMERLLAHPGNQRFRKRLLKNESGAVLVRIAALERAVAHVAAMPTELPPGTNEAELPPPKRFGPFAFVRRIGAGGMGEVWEARRDDGLFDQRVAIKLIQPRLQVRAAEAFGAERRILARLEHPGIARLIDGGKTDDGRQCLVMEFVDGQPIDEPLVGSDGVGLDLSERLRRFADAAQAVHHAHSQLVAHGDLKPSNILVDRKGRVRLLDFGIARLLKGDQDALVLAGAVTSAFASPARLAGGLPSIADDLFALGKILARIAEDEADVDIAAIAAKASATDPALRYDGVPALLADLVRREQHLPLAARGNDWRYRARLLVRRRWPALVAAAALTAMLVVAGTGFVSAEREKAEAGARFDDARATSRYLLYTLYDQLERQPGSLGLRREVAQTAQSTLNRLAESKWAGPQVRIEAAEGLLRLAQVQGSPLGANLGQPARARVNIDTALRLLEQAGEPRALLARARLDSAWLAELVEENTPRARADAALAQKAFDPTDPATTQLRASHDLLVSIMAQWDKDYPKALAAALAVERELAGDASLSALILKARAAEARGDVIWYGGNGAGSVPAYRQSVALLEDAVRRFPASMHALRRLGHARWALASALADSGAVTEGLDEIARSSADLRRVVVFDPADDDALRHLHISENARGGILVLAGRVDEGLQLLNATAAERRAIWQANPGEARRMRDYAVELKPLADLQLQTGRIAAACTNYAEARRLFELVDKAGRLSAQDRIDQLGNILKSQNKFCR</sequence>
<evidence type="ECO:0000313" key="7">
    <source>
        <dbReference type="EMBL" id="MDF8335172.1"/>
    </source>
</evidence>
<organism evidence="7 8">
    <name type="scientific">Novosphingobium cyanobacteriorum</name>
    <dbReference type="NCBI Taxonomy" id="3024215"/>
    <lineage>
        <taxon>Bacteria</taxon>
        <taxon>Pseudomonadati</taxon>
        <taxon>Pseudomonadota</taxon>
        <taxon>Alphaproteobacteria</taxon>
        <taxon>Sphingomonadales</taxon>
        <taxon>Sphingomonadaceae</taxon>
        <taxon>Novosphingobium</taxon>
    </lineage>
</organism>
<dbReference type="PROSITE" id="PS50011">
    <property type="entry name" value="PROTEIN_KINASE_DOM"/>
    <property type="match status" value="1"/>
</dbReference>
<dbReference type="RefSeq" id="WP_277280052.1">
    <property type="nucleotide sequence ID" value="NZ_JAROCY010000022.1"/>
</dbReference>
<keyword evidence="2 5" id="KW-0547">Nucleotide-binding</keyword>
<dbReference type="InterPro" id="IPR011009">
    <property type="entry name" value="Kinase-like_dom_sf"/>
</dbReference>
<evidence type="ECO:0000256" key="5">
    <source>
        <dbReference type="PROSITE-ProRule" id="PRU10141"/>
    </source>
</evidence>
<evidence type="ECO:0000256" key="2">
    <source>
        <dbReference type="ARBA" id="ARBA00022741"/>
    </source>
</evidence>
<dbReference type="InterPro" id="IPR000719">
    <property type="entry name" value="Prot_kinase_dom"/>
</dbReference>
<evidence type="ECO:0000256" key="3">
    <source>
        <dbReference type="ARBA" id="ARBA00022777"/>
    </source>
</evidence>
<name>A0ABT6CMT7_9SPHN</name>
<dbReference type="EMBL" id="JAROCY010000022">
    <property type="protein sequence ID" value="MDF8335172.1"/>
    <property type="molecule type" value="Genomic_DNA"/>
</dbReference>
<reference evidence="7 8" key="1">
    <citation type="submission" date="2023-03" db="EMBL/GenBank/DDBJ databases">
        <title>Novosphingobium cyanobacteriorum sp. nov., isolated from a eutrophic reservoir during the Microcystis bloom period.</title>
        <authorList>
            <person name="Kang M."/>
            <person name="Le V."/>
            <person name="Ko S.-R."/>
            <person name="Lee S.-A."/>
            <person name="Ahn C.-Y."/>
        </authorList>
    </citation>
    <scope>NUCLEOTIDE SEQUENCE [LARGE SCALE GENOMIC DNA]</scope>
    <source>
        <strain evidence="7 8">HBC54</strain>
    </source>
</reference>
<keyword evidence="8" id="KW-1185">Reference proteome</keyword>
<dbReference type="SUPFAM" id="SSF56112">
    <property type="entry name" value="Protein kinase-like (PK-like)"/>
    <property type="match status" value="1"/>
</dbReference>
<evidence type="ECO:0000313" key="8">
    <source>
        <dbReference type="Proteomes" id="UP001222770"/>
    </source>
</evidence>
<accession>A0ABT6CMT7</accession>
<dbReference type="PANTHER" id="PTHR43289:SF6">
    <property type="entry name" value="SERINE_THREONINE-PROTEIN KINASE NEKL-3"/>
    <property type="match status" value="1"/>
</dbReference>
<dbReference type="PROSITE" id="PS00108">
    <property type="entry name" value="PROTEIN_KINASE_ST"/>
    <property type="match status" value="1"/>
</dbReference>
<dbReference type="Gene3D" id="3.30.200.20">
    <property type="entry name" value="Phosphorylase Kinase, domain 1"/>
    <property type="match status" value="1"/>
</dbReference>
<keyword evidence="4 5" id="KW-0067">ATP-binding</keyword>
<dbReference type="PROSITE" id="PS00107">
    <property type="entry name" value="PROTEIN_KINASE_ATP"/>
    <property type="match status" value="1"/>
</dbReference>
<dbReference type="SMART" id="SM00220">
    <property type="entry name" value="S_TKc"/>
    <property type="match status" value="1"/>
</dbReference>